<dbReference type="PROSITE" id="PS50977">
    <property type="entry name" value="HTH_TETR_2"/>
    <property type="match status" value="1"/>
</dbReference>
<sequence length="220" mass="24251">MRITHSLRVTQVSPRVGVMPERPSLRERRRQETRRAISWAAVKLVVERGLGNVTIDDIADEAGVSPRTVNNYFSSKAEAIAARQHDRAHDIADRLRARPAGEPLWEALQQAVFAQCRDSAADEHGTPDPQWKEGVRLMVTEPALHGELLKAGAATEQALTQAIADRIGADAERDLRPLLIAATVGGALRTAVQHWLRTDPPIPLETLLHQAFDQLAEVLP</sequence>
<dbReference type="Gene3D" id="1.10.10.60">
    <property type="entry name" value="Homeodomain-like"/>
    <property type="match status" value="1"/>
</dbReference>
<dbReference type="InterPro" id="IPR001647">
    <property type="entry name" value="HTH_TetR"/>
</dbReference>
<proteinExistence type="predicted"/>
<evidence type="ECO:0000256" key="1">
    <source>
        <dbReference type="ARBA" id="ARBA00023015"/>
    </source>
</evidence>
<evidence type="ECO:0000256" key="3">
    <source>
        <dbReference type="ARBA" id="ARBA00023163"/>
    </source>
</evidence>
<dbReference type="InterPro" id="IPR023772">
    <property type="entry name" value="DNA-bd_HTH_TetR-type_CS"/>
</dbReference>
<gene>
    <name evidence="6" type="ORF">GCM10022222_35240</name>
</gene>
<evidence type="ECO:0000259" key="5">
    <source>
        <dbReference type="PROSITE" id="PS50977"/>
    </source>
</evidence>
<feature type="DNA-binding region" description="H-T-H motif" evidence="4">
    <location>
        <begin position="54"/>
        <end position="73"/>
    </location>
</feature>
<keyword evidence="3" id="KW-0804">Transcription</keyword>
<dbReference type="InterPro" id="IPR050109">
    <property type="entry name" value="HTH-type_TetR-like_transc_reg"/>
</dbReference>
<comment type="caution">
    <text evidence="6">The sequence shown here is derived from an EMBL/GenBank/DDBJ whole genome shotgun (WGS) entry which is preliminary data.</text>
</comment>
<evidence type="ECO:0000313" key="6">
    <source>
        <dbReference type="EMBL" id="GAA3548594.1"/>
    </source>
</evidence>
<dbReference type="SUPFAM" id="SSF46689">
    <property type="entry name" value="Homeodomain-like"/>
    <property type="match status" value="1"/>
</dbReference>
<keyword evidence="7" id="KW-1185">Reference proteome</keyword>
<feature type="domain" description="HTH tetR-type" evidence="5">
    <location>
        <begin position="31"/>
        <end position="91"/>
    </location>
</feature>
<evidence type="ECO:0000256" key="4">
    <source>
        <dbReference type="PROSITE-ProRule" id="PRU00335"/>
    </source>
</evidence>
<dbReference type="PANTHER" id="PTHR30055:SF238">
    <property type="entry name" value="MYCOFACTOCIN BIOSYNTHESIS TRANSCRIPTIONAL REGULATOR MFTR-RELATED"/>
    <property type="match status" value="1"/>
</dbReference>
<dbReference type="InterPro" id="IPR009057">
    <property type="entry name" value="Homeodomain-like_sf"/>
</dbReference>
<dbReference type="Gene3D" id="1.10.357.10">
    <property type="entry name" value="Tetracycline Repressor, domain 2"/>
    <property type="match status" value="1"/>
</dbReference>
<keyword evidence="1" id="KW-0805">Transcription regulation</keyword>
<organism evidence="6 7">
    <name type="scientific">Amycolatopsis ultiminotia</name>
    <dbReference type="NCBI Taxonomy" id="543629"/>
    <lineage>
        <taxon>Bacteria</taxon>
        <taxon>Bacillati</taxon>
        <taxon>Actinomycetota</taxon>
        <taxon>Actinomycetes</taxon>
        <taxon>Pseudonocardiales</taxon>
        <taxon>Pseudonocardiaceae</taxon>
        <taxon>Amycolatopsis</taxon>
    </lineage>
</organism>
<protein>
    <submittedName>
        <fullName evidence="6">TetR family transcriptional regulator</fullName>
    </submittedName>
</protein>
<dbReference type="PROSITE" id="PS01081">
    <property type="entry name" value="HTH_TETR_1"/>
    <property type="match status" value="1"/>
</dbReference>
<name>A0ABP6WDF0_9PSEU</name>
<dbReference type="PANTHER" id="PTHR30055">
    <property type="entry name" value="HTH-TYPE TRANSCRIPTIONAL REGULATOR RUTR"/>
    <property type="match status" value="1"/>
</dbReference>
<reference evidence="7" key="1">
    <citation type="journal article" date="2019" name="Int. J. Syst. Evol. Microbiol.">
        <title>The Global Catalogue of Microorganisms (GCM) 10K type strain sequencing project: providing services to taxonomists for standard genome sequencing and annotation.</title>
        <authorList>
            <consortium name="The Broad Institute Genomics Platform"/>
            <consortium name="The Broad Institute Genome Sequencing Center for Infectious Disease"/>
            <person name="Wu L."/>
            <person name="Ma J."/>
        </authorList>
    </citation>
    <scope>NUCLEOTIDE SEQUENCE [LARGE SCALE GENOMIC DNA]</scope>
    <source>
        <strain evidence="7">JCM 16898</strain>
    </source>
</reference>
<dbReference type="EMBL" id="BAAAZN010000006">
    <property type="protein sequence ID" value="GAA3548594.1"/>
    <property type="molecule type" value="Genomic_DNA"/>
</dbReference>
<dbReference type="Proteomes" id="UP001500689">
    <property type="component" value="Unassembled WGS sequence"/>
</dbReference>
<evidence type="ECO:0000313" key="7">
    <source>
        <dbReference type="Proteomes" id="UP001500689"/>
    </source>
</evidence>
<dbReference type="InterPro" id="IPR041347">
    <property type="entry name" value="MftR_C"/>
</dbReference>
<dbReference type="Pfam" id="PF17754">
    <property type="entry name" value="TetR_C_14"/>
    <property type="match status" value="1"/>
</dbReference>
<evidence type="ECO:0000256" key="2">
    <source>
        <dbReference type="ARBA" id="ARBA00023125"/>
    </source>
</evidence>
<dbReference type="Pfam" id="PF00440">
    <property type="entry name" value="TetR_N"/>
    <property type="match status" value="1"/>
</dbReference>
<keyword evidence="2 4" id="KW-0238">DNA-binding</keyword>
<accession>A0ABP6WDF0</accession>